<feature type="transmembrane region" description="Helical" evidence="1">
    <location>
        <begin position="84"/>
        <end position="108"/>
    </location>
</feature>
<dbReference type="RefSeq" id="WP_067696810.1">
    <property type="nucleotide sequence ID" value="NZ_LLZH01000275.1"/>
</dbReference>
<keyword evidence="1" id="KW-1133">Transmembrane helix</keyword>
<gene>
    <name evidence="2" type="ORF">ADL15_26485</name>
</gene>
<dbReference type="Proteomes" id="UP000053244">
    <property type="component" value="Unassembled WGS sequence"/>
</dbReference>
<evidence type="ECO:0000256" key="1">
    <source>
        <dbReference type="SAM" id="Phobius"/>
    </source>
</evidence>
<dbReference type="OrthoDB" id="3293956at2"/>
<keyword evidence="3" id="KW-1185">Reference proteome</keyword>
<comment type="caution">
    <text evidence="2">The sequence shown here is derived from an EMBL/GenBank/DDBJ whole genome shotgun (WGS) entry which is preliminary data.</text>
</comment>
<keyword evidence="1" id="KW-0472">Membrane</keyword>
<name>A0A117MQA0_9ACTN</name>
<protein>
    <submittedName>
        <fullName evidence="2">Uncharacterized protein</fullName>
    </submittedName>
</protein>
<proteinExistence type="predicted"/>
<evidence type="ECO:0000313" key="3">
    <source>
        <dbReference type="Proteomes" id="UP000053244"/>
    </source>
</evidence>
<organism evidence="2 3">
    <name type="scientific">Actinoplanes awajinensis subsp. mycoplanecinus</name>
    <dbReference type="NCBI Taxonomy" id="135947"/>
    <lineage>
        <taxon>Bacteria</taxon>
        <taxon>Bacillati</taxon>
        <taxon>Actinomycetota</taxon>
        <taxon>Actinomycetes</taxon>
        <taxon>Micromonosporales</taxon>
        <taxon>Micromonosporaceae</taxon>
        <taxon>Actinoplanes</taxon>
    </lineage>
</organism>
<dbReference type="EMBL" id="LLZH01000275">
    <property type="protein sequence ID" value="KUL29892.1"/>
    <property type="molecule type" value="Genomic_DNA"/>
</dbReference>
<sequence>MRSNRGLLWYSALCGAGVLWSGGLVVALALGHRPVHSVVAVGIAALMTVPGFAAGILANRRAYRTQQPRRLWSLASWVPPHVPVWAAIAAGLVFFGFWLSIVLAFVALEGNPEMTADGQYALNDHDRVVLVTPEVYQRQVDHQQQISLSVLGAFAVGGAFLCAARATDHEDDPHLVHD</sequence>
<accession>A0A117MQA0</accession>
<reference evidence="2 3" key="1">
    <citation type="submission" date="2015-10" db="EMBL/GenBank/DDBJ databases">
        <authorList>
            <person name="Gilbert D.G."/>
        </authorList>
    </citation>
    <scope>NUCLEOTIDE SEQUENCE [LARGE SCALE GENOMIC DNA]</scope>
    <source>
        <strain evidence="2 3">NRRL B-16712</strain>
    </source>
</reference>
<evidence type="ECO:0000313" key="2">
    <source>
        <dbReference type="EMBL" id="KUL29892.1"/>
    </source>
</evidence>
<keyword evidence="1" id="KW-0812">Transmembrane</keyword>
<dbReference type="AlphaFoldDB" id="A0A117MQA0"/>
<feature type="transmembrane region" description="Helical" evidence="1">
    <location>
        <begin position="7"/>
        <end position="31"/>
    </location>
</feature>
<feature type="transmembrane region" description="Helical" evidence="1">
    <location>
        <begin position="37"/>
        <end position="63"/>
    </location>
</feature>